<keyword evidence="1" id="KW-1133">Transmembrane helix</keyword>
<keyword evidence="1" id="KW-0812">Transmembrane</keyword>
<dbReference type="EMBL" id="SOFS01000045">
    <property type="protein sequence ID" value="TFC16707.1"/>
    <property type="molecule type" value="Genomic_DNA"/>
</dbReference>
<evidence type="ECO:0000313" key="2">
    <source>
        <dbReference type="EMBL" id="TFC16707.1"/>
    </source>
</evidence>
<evidence type="ECO:0000256" key="1">
    <source>
        <dbReference type="SAM" id="Phobius"/>
    </source>
</evidence>
<evidence type="ECO:0008006" key="4">
    <source>
        <dbReference type="Google" id="ProtNLM"/>
    </source>
</evidence>
<organism evidence="2 3">
    <name type="scientific">Cryobacterium glucosi</name>
    <dbReference type="NCBI Taxonomy" id="1259175"/>
    <lineage>
        <taxon>Bacteria</taxon>
        <taxon>Bacillati</taxon>
        <taxon>Actinomycetota</taxon>
        <taxon>Actinomycetes</taxon>
        <taxon>Micrococcales</taxon>
        <taxon>Microbacteriaceae</taxon>
        <taxon>Cryobacterium</taxon>
    </lineage>
</organism>
<feature type="transmembrane region" description="Helical" evidence="1">
    <location>
        <begin position="21"/>
        <end position="45"/>
    </location>
</feature>
<dbReference type="RefSeq" id="WP_134562218.1">
    <property type="nucleotide sequence ID" value="NZ_SOFS01000045.1"/>
</dbReference>
<accession>A0ABY2IHV3</accession>
<gene>
    <name evidence="2" type="ORF">E3O46_17490</name>
</gene>
<name>A0ABY2IHV3_9MICO</name>
<keyword evidence="3" id="KW-1185">Reference proteome</keyword>
<keyword evidence="1" id="KW-0472">Membrane</keyword>
<evidence type="ECO:0000313" key="3">
    <source>
        <dbReference type="Proteomes" id="UP000297604"/>
    </source>
</evidence>
<protein>
    <recommendedName>
        <fullName evidence="4">Metalloprotease</fullName>
    </recommendedName>
</protein>
<dbReference type="Proteomes" id="UP000297604">
    <property type="component" value="Unassembled WGS sequence"/>
</dbReference>
<sequence length="370" mass="39664">MTLFESGQDWAPRPARRPPRWRLRGTVFGIVLGTVAGVTLAATYLPSSPLAGAAAYSLSADLSPIADRIGFSDEGRDIFLTTRPQLLDSGDFRKACEGTPDGTVHGDFATVGCFYGLGEHFGRIAIFRPTDARLADQIVVTAAHEFLHAAYARLTSGEQARLDALLDKRWSTIAADDPIQASVDSSVGSAAENRSTEEFAYFGTEIADAVDPALEAYYARYFRDRGALVAIHDADRALRDGLEADYSAKADALAIREQANADAGAQLQADRAQLAADRAWYNRQADEYNALSPEVRARTYVADSGGTAGGEPYGSYLAGRLAEFATREADQSQRQSDLDAAEAAAPAARTEVERLYADIEALNVAAVPAT</sequence>
<comment type="caution">
    <text evidence="2">The sequence shown here is derived from an EMBL/GenBank/DDBJ whole genome shotgun (WGS) entry which is preliminary data.</text>
</comment>
<reference evidence="2 3" key="1">
    <citation type="submission" date="2019-03" db="EMBL/GenBank/DDBJ databases">
        <title>Genomics of glacier-inhabiting Cryobacterium strains.</title>
        <authorList>
            <person name="Liu Q."/>
            <person name="Xin Y.-H."/>
        </authorList>
    </citation>
    <scope>NUCLEOTIDE SEQUENCE [LARGE SCALE GENOMIC DNA]</scope>
    <source>
        <strain evidence="2 3">MDB1-5</strain>
    </source>
</reference>
<proteinExistence type="predicted"/>